<evidence type="ECO:0000313" key="2">
    <source>
        <dbReference type="Proteomes" id="UP000800200"/>
    </source>
</evidence>
<dbReference type="OrthoDB" id="5372935at2759"/>
<dbReference type="AlphaFoldDB" id="A0A6A6ETU7"/>
<protein>
    <recommendedName>
        <fullName evidence="3">F-box domain-containing protein</fullName>
    </recommendedName>
</protein>
<gene>
    <name evidence="1" type="ORF">K469DRAFT_744881</name>
</gene>
<dbReference type="Proteomes" id="UP000800200">
    <property type="component" value="Unassembled WGS sequence"/>
</dbReference>
<proteinExistence type="predicted"/>
<sequence>MPTSKEQEVKIPELRSALSTLLLVEKPDKVLIPEPQWALPTPAPIPKPENDLIPELQKAFPSILIAENPKPLRSQGKIAPAKWTAAFTLFDLPRELRDRIYFYTLYRLNGVTRLNRRARIHSVHGLIDISLLLVFRHVHAEAAEAFYRCNSICLGYEYRRKPLEGSLRLFPSPYAGMVQHVKYVHISGYRQAISPAAARVYVGVVLVPATI</sequence>
<keyword evidence="2" id="KW-1185">Reference proteome</keyword>
<accession>A0A6A6ETU7</accession>
<evidence type="ECO:0000313" key="1">
    <source>
        <dbReference type="EMBL" id="KAF2194209.1"/>
    </source>
</evidence>
<organism evidence="1 2">
    <name type="scientific">Zopfia rhizophila CBS 207.26</name>
    <dbReference type="NCBI Taxonomy" id="1314779"/>
    <lineage>
        <taxon>Eukaryota</taxon>
        <taxon>Fungi</taxon>
        <taxon>Dikarya</taxon>
        <taxon>Ascomycota</taxon>
        <taxon>Pezizomycotina</taxon>
        <taxon>Dothideomycetes</taxon>
        <taxon>Dothideomycetes incertae sedis</taxon>
        <taxon>Zopfiaceae</taxon>
        <taxon>Zopfia</taxon>
    </lineage>
</organism>
<dbReference type="EMBL" id="ML994612">
    <property type="protein sequence ID" value="KAF2194209.1"/>
    <property type="molecule type" value="Genomic_DNA"/>
</dbReference>
<name>A0A6A6ETU7_9PEZI</name>
<reference evidence="1" key="1">
    <citation type="journal article" date="2020" name="Stud. Mycol.">
        <title>101 Dothideomycetes genomes: a test case for predicting lifestyles and emergence of pathogens.</title>
        <authorList>
            <person name="Haridas S."/>
            <person name="Albert R."/>
            <person name="Binder M."/>
            <person name="Bloem J."/>
            <person name="Labutti K."/>
            <person name="Salamov A."/>
            <person name="Andreopoulos B."/>
            <person name="Baker S."/>
            <person name="Barry K."/>
            <person name="Bills G."/>
            <person name="Bluhm B."/>
            <person name="Cannon C."/>
            <person name="Castanera R."/>
            <person name="Culley D."/>
            <person name="Daum C."/>
            <person name="Ezra D."/>
            <person name="Gonzalez J."/>
            <person name="Henrissat B."/>
            <person name="Kuo A."/>
            <person name="Liang C."/>
            <person name="Lipzen A."/>
            <person name="Lutzoni F."/>
            <person name="Magnuson J."/>
            <person name="Mondo S."/>
            <person name="Nolan M."/>
            <person name="Ohm R."/>
            <person name="Pangilinan J."/>
            <person name="Park H.-J."/>
            <person name="Ramirez L."/>
            <person name="Alfaro M."/>
            <person name="Sun H."/>
            <person name="Tritt A."/>
            <person name="Yoshinaga Y."/>
            <person name="Zwiers L.-H."/>
            <person name="Turgeon B."/>
            <person name="Goodwin S."/>
            <person name="Spatafora J."/>
            <person name="Crous P."/>
            <person name="Grigoriev I."/>
        </authorList>
    </citation>
    <scope>NUCLEOTIDE SEQUENCE</scope>
    <source>
        <strain evidence="1">CBS 207.26</strain>
    </source>
</reference>
<evidence type="ECO:0008006" key="3">
    <source>
        <dbReference type="Google" id="ProtNLM"/>
    </source>
</evidence>